<dbReference type="VEuPathDB" id="TrichDB:TVAGG3_0955170"/>
<dbReference type="Proteomes" id="UP000001542">
    <property type="component" value="Unassembled WGS sequence"/>
</dbReference>
<evidence type="ECO:0000259" key="2">
    <source>
        <dbReference type="Pfam" id="PF19031"/>
    </source>
</evidence>
<evidence type="ECO:0000313" key="4">
    <source>
        <dbReference type="Proteomes" id="UP000001542"/>
    </source>
</evidence>
<keyword evidence="4" id="KW-1185">Reference proteome</keyword>
<evidence type="ECO:0000313" key="3">
    <source>
        <dbReference type="EMBL" id="EAY03844.1"/>
    </source>
</evidence>
<dbReference type="AlphaFoldDB" id="A2EU27"/>
<dbReference type="EMBL" id="DS113492">
    <property type="protein sequence ID" value="EAY03844.1"/>
    <property type="molecule type" value="Genomic_DNA"/>
</dbReference>
<protein>
    <recommendedName>
        <fullName evidence="2">CCZ1/INTU/HSP4 first Longin domain-containing protein</fullName>
    </recommendedName>
</protein>
<dbReference type="VEuPathDB" id="TrichDB:TVAG_063570"/>
<dbReference type="InParanoid" id="A2EU27"/>
<reference evidence="3" key="1">
    <citation type="submission" date="2006-10" db="EMBL/GenBank/DDBJ databases">
        <authorList>
            <person name="Amadeo P."/>
            <person name="Zhao Q."/>
            <person name="Wortman J."/>
            <person name="Fraser-Liggett C."/>
            <person name="Carlton J."/>
        </authorList>
    </citation>
    <scope>NUCLEOTIDE SEQUENCE</scope>
    <source>
        <strain evidence="3">G3</strain>
    </source>
</reference>
<sequence length="402" mass="46061">MSDSSNIIPNLVSFCAFDGIPPQKEGEDPIVFWYYPKETPINDQLNMVGLYLTFLGYTRDFRSSKDCEYFITDKTVCCFAHLGAQLWIAATFSVTDKMTPQIYVQQLNIFKSIFGIIFPPPSRDPETNLLEKNSDFADTFMDLLHIFAQRPTLKRLKPSLELWNACEEALAISKYSMPNIRSASFIYKDRLVHTSMHPNDALAFYVAFRSNVQRLFCFKPEFEQDTFQWLTGLVKMQSQTHFFMPPVTIYEGLVLPAIVRYNELVVFIALLMPKEMTKESLKPLEDSLKELLPNICKLCKKTIDTEQRDNVIAYRNDGTVEITSPMTPTSGIIADDKATDHLVELIGKNESDFSRFVAHIENDRWLFMEKDGPSTTIIDEKQPTLPDAVSNAITYIRLNNLS</sequence>
<gene>
    <name evidence="3" type="ORF">TVAG_063570</name>
</gene>
<comment type="similarity">
    <text evidence="1">Belongs to the CCZ1 family.</text>
</comment>
<dbReference type="RefSeq" id="XP_001316067.1">
    <property type="nucleotide sequence ID" value="XM_001316032.1"/>
</dbReference>
<accession>A2EU27</accession>
<dbReference type="GO" id="GO:0035658">
    <property type="term" value="C:Mon1-Ccz1 complex"/>
    <property type="evidence" value="ECO:0007669"/>
    <property type="project" value="InterPro"/>
</dbReference>
<proteinExistence type="inferred from homology"/>
<dbReference type="SMR" id="A2EU27"/>
<dbReference type="InterPro" id="IPR043987">
    <property type="entry name" value="CCZ1/INTU/HSP4_longin_1"/>
</dbReference>
<dbReference type="PANTHER" id="PTHR13056:SF0">
    <property type="entry name" value="VACUOLAR FUSION PROTEIN CCZ1 HOMOLOG-RELATED"/>
    <property type="match status" value="1"/>
</dbReference>
<organism evidence="3 4">
    <name type="scientific">Trichomonas vaginalis (strain ATCC PRA-98 / G3)</name>
    <dbReference type="NCBI Taxonomy" id="412133"/>
    <lineage>
        <taxon>Eukaryota</taxon>
        <taxon>Metamonada</taxon>
        <taxon>Parabasalia</taxon>
        <taxon>Trichomonadida</taxon>
        <taxon>Trichomonadidae</taxon>
        <taxon>Trichomonas</taxon>
    </lineage>
</organism>
<name>A2EU27_TRIV3</name>
<reference evidence="3" key="2">
    <citation type="journal article" date="2007" name="Science">
        <title>Draft genome sequence of the sexually transmitted pathogen Trichomonas vaginalis.</title>
        <authorList>
            <person name="Carlton J.M."/>
            <person name="Hirt R.P."/>
            <person name="Silva J.C."/>
            <person name="Delcher A.L."/>
            <person name="Schatz M."/>
            <person name="Zhao Q."/>
            <person name="Wortman J.R."/>
            <person name="Bidwell S.L."/>
            <person name="Alsmark U.C.M."/>
            <person name="Besteiro S."/>
            <person name="Sicheritz-Ponten T."/>
            <person name="Noel C.J."/>
            <person name="Dacks J.B."/>
            <person name="Foster P.G."/>
            <person name="Simillion C."/>
            <person name="Van de Peer Y."/>
            <person name="Miranda-Saavedra D."/>
            <person name="Barton G.J."/>
            <person name="Westrop G.D."/>
            <person name="Mueller S."/>
            <person name="Dessi D."/>
            <person name="Fiori P.L."/>
            <person name="Ren Q."/>
            <person name="Paulsen I."/>
            <person name="Zhang H."/>
            <person name="Bastida-Corcuera F.D."/>
            <person name="Simoes-Barbosa A."/>
            <person name="Brown M.T."/>
            <person name="Hayes R.D."/>
            <person name="Mukherjee M."/>
            <person name="Okumura C.Y."/>
            <person name="Schneider R."/>
            <person name="Smith A.J."/>
            <person name="Vanacova S."/>
            <person name="Villalvazo M."/>
            <person name="Haas B.J."/>
            <person name="Pertea M."/>
            <person name="Feldblyum T.V."/>
            <person name="Utterback T.R."/>
            <person name="Shu C.L."/>
            <person name="Osoegawa K."/>
            <person name="de Jong P.J."/>
            <person name="Hrdy I."/>
            <person name="Horvathova L."/>
            <person name="Zubacova Z."/>
            <person name="Dolezal P."/>
            <person name="Malik S.B."/>
            <person name="Logsdon J.M. Jr."/>
            <person name="Henze K."/>
            <person name="Gupta A."/>
            <person name="Wang C.C."/>
            <person name="Dunne R.L."/>
            <person name="Upcroft J.A."/>
            <person name="Upcroft P."/>
            <person name="White O."/>
            <person name="Salzberg S.L."/>
            <person name="Tang P."/>
            <person name="Chiu C.-H."/>
            <person name="Lee Y.-S."/>
            <person name="Embley T.M."/>
            <person name="Coombs G.H."/>
            <person name="Mottram J.C."/>
            <person name="Tachezy J."/>
            <person name="Fraser-Liggett C.M."/>
            <person name="Johnson P.J."/>
        </authorList>
    </citation>
    <scope>NUCLEOTIDE SEQUENCE [LARGE SCALE GENOMIC DNA]</scope>
    <source>
        <strain evidence="3">G3</strain>
    </source>
</reference>
<evidence type="ECO:0000256" key="1">
    <source>
        <dbReference type="ARBA" id="ARBA00005352"/>
    </source>
</evidence>
<dbReference type="InterPro" id="IPR013176">
    <property type="entry name" value="Ccz1"/>
</dbReference>
<dbReference type="KEGG" id="tva:4761692"/>
<feature type="domain" description="CCZ1/INTU/HSP4 first Longin" evidence="2">
    <location>
        <begin position="30"/>
        <end position="114"/>
    </location>
</feature>
<dbReference type="Pfam" id="PF19031">
    <property type="entry name" value="Intu_longin_1"/>
    <property type="match status" value="1"/>
</dbReference>
<dbReference type="PANTHER" id="PTHR13056">
    <property type="entry name" value="VACUOLAR FUSION PROTEIN CCZ1 HOMOLOG-RELATED"/>
    <property type="match status" value="1"/>
</dbReference>
<dbReference type="GO" id="GO:0016192">
    <property type="term" value="P:vesicle-mediated transport"/>
    <property type="evidence" value="ECO:0000318"/>
    <property type="project" value="GO_Central"/>
</dbReference>
<dbReference type="OrthoDB" id="240546at2759"/>